<dbReference type="AlphaFoldDB" id="A0A8J3BDI1"/>
<dbReference type="Pfam" id="PF09438">
    <property type="entry name" value="DUF2017"/>
    <property type="match status" value="1"/>
</dbReference>
<dbReference type="EMBL" id="BMQB01000010">
    <property type="protein sequence ID" value="GGK05979.1"/>
    <property type="molecule type" value="Genomic_DNA"/>
</dbReference>
<name>A0A8J3BDI1_9ACTN</name>
<organism evidence="1 2">
    <name type="scientific">Pilimelia anulata</name>
    <dbReference type="NCBI Taxonomy" id="53371"/>
    <lineage>
        <taxon>Bacteria</taxon>
        <taxon>Bacillati</taxon>
        <taxon>Actinomycetota</taxon>
        <taxon>Actinomycetes</taxon>
        <taxon>Micromonosporales</taxon>
        <taxon>Micromonosporaceae</taxon>
        <taxon>Pilimelia</taxon>
    </lineage>
</organism>
<comment type="caution">
    <text evidence="1">The sequence shown here is derived from an EMBL/GenBank/DDBJ whole genome shotgun (WGS) entry which is preliminary data.</text>
</comment>
<sequence>MSGEVVTVFRRDGDECVASFAVDEVRVLRRVTTELVELLSARPDHNDPVVRRLFPDPYPDRPRDAAEYRRYTESELKAEKLDSAGIVLAGLGGAEHGELRLDPGAADAWLRGLTDLRLALAVRLGIDADTDLAVEIDAAARQQPTAPLAFQLSVYAYLGFLQESLLDALTD</sequence>
<proteinExistence type="predicted"/>
<accession>A0A8J3BDI1</accession>
<evidence type="ECO:0000313" key="2">
    <source>
        <dbReference type="Proteomes" id="UP000649739"/>
    </source>
</evidence>
<evidence type="ECO:0008006" key="3">
    <source>
        <dbReference type="Google" id="ProtNLM"/>
    </source>
</evidence>
<dbReference type="Proteomes" id="UP000649739">
    <property type="component" value="Unassembled WGS sequence"/>
</dbReference>
<protein>
    <recommendedName>
        <fullName evidence="3">DUF2017 domain-containing protein</fullName>
    </recommendedName>
</protein>
<reference evidence="1" key="2">
    <citation type="submission" date="2020-09" db="EMBL/GenBank/DDBJ databases">
        <authorList>
            <person name="Sun Q."/>
            <person name="Ohkuma M."/>
        </authorList>
    </citation>
    <scope>NUCLEOTIDE SEQUENCE</scope>
    <source>
        <strain evidence="1">JCM 3090</strain>
    </source>
</reference>
<evidence type="ECO:0000313" key="1">
    <source>
        <dbReference type="EMBL" id="GGK05979.1"/>
    </source>
</evidence>
<gene>
    <name evidence="1" type="ORF">GCM10010123_39940</name>
</gene>
<keyword evidence="2" id="KW-1185">Reference proteome</keyword>
<dbReference type="InterPro" id="IPR018561">
    <property type="entry name" value="AosR"/>
</dbReference>
<reference evidence="1" key="1">
    <citation type="journal article" date="2014" name="Int. J. Syst. Evol. Microbiol.">
        <title>Complete genome sequence of Corynebacterium casei LMG S-19264T (=DSM 44701T), isolated from a smear-ripened cheese.</title>
        <authorList>
            <consortium name="US DOE Joint Genome Institute (JGI-PGF)"/>
            <person name="Walter F."/>
            <person name="Albersmeier A."/>
            <person name="Kalinowski J."/>
            <person name="Ruckert C."/>
        </authorList>
    </citation>
    <scope>NUCLEOTIDE SEQUENCE</scope>
    <source>
        <strain evidence="1">JCM 3090</strain>
    </source>
</reference>